<dbReference type="PANTHER" id="PTHR32099:SF42">
    <property type="entry name" value="CYSTEINE-RICH RECEPTOR-LIKE PROTEIN KINASE 9-RELATED"/>
    <property type="match status" value="1"/>
</dbReference>
<feature type="compositionally biased region" description="Low complexity" evidence="3">
    <location>
        <begin position="437"/>
        <end position="446"/>
    </location>
</feature>
<dbReference type="Proteomes" id="UP000009183">
    <property type="component" value="Chromosome 2"/>
</dbReference>
<organism evidence="5 6">
    <name type="scientific">Vitis vinifera</name>
    <name type="common">Grape</name>
    <dbReference type="NCBI Taxonomy" id="29760"/>
    <lineage>
        <taxon>Eukaryota</taxon>
        <taxon>Viridiplantae</taxon>
        <taxon>Streptophyta</taxon>
        <taxon>Embryophyta</taxon>
        <taxon>Tracheophyta</taxon>
        <taxon>Spermatophyta</taxon>
        <taxon>Magnoliopsida</taxon>
        <taxon>eudicotyledons</taxon>
        <taxon>Gunneridae</taxon>
        <taxon>Pentapetalae</taxon>
        <taxon>rosids</taxon>
        <taxon>Vitales</taxon>
        <taxon>Vitaceae</taxon>
        <taxon>Viteae</taxon>
        <taxon>Vitis</taxon>
    </lineage>
</organism>
<protein>
    <recommendedName>
        <fullName evidence="4">Gnk2-homologous domain-containing protein</fullName>
    </recommendedName>
</protein>
<keyword evidence="6" id="KW-1185">Reference proteome</keyword>
<evidence type="ECO:0000313" key="6">
    <source>
        <dbReference type="Proteomes" id="UP000009183"/>
    </source>
</evidence>
<dbReference type="CDD" id="cd23509">
    <property type="entry name" value="Gnk2-like"/>
    <property type="match status" value="2"/>
</dbReference>
<dbReference type="FunCoup" id="F6HJ10">
    <property type="interactions" value="92"/>
</dbReference>
<dbReference type="OrthoDB" id="1700189at2759"/>
<dbReference type="Gene3D" id="1.10.510.10">
    <property type="entry name" value="Transferase(Phosphotransferase) domain 1"/>
    <property type="match status" value="1"/>
</dbReference>
<dbReference type="InParanoid" id="F6HJ10"/>
<dbReference type="PROSITE" id="PS51473">
    <property type="entry name" value="GNK2"/>
    <property type="match status" value="2"/>
</dbReference>
<evidence type="ECO:0000259" key="4">
    <source>
        <dbReference type="PROSITE" id="PS51473"/>
    </source>
</evidence>
<dbReference type="InterPro" id="IPR002902">
    <property type="entry name" value="GNK2"/>
</dbReference>
<evidence type="ECO:0000256" key="3">
    <source>
        <dbReference type="SAM" id="MobiDB-lite"/>
    </source>
</evidence>
<dbReference type="EMBL" id="FN595769">
    <property type="protein sequence ID" value="CCB52207.1"/>
    <property type="molecule type" value="Genomic_DNA"/>
</dbReference>
<dbReference type="FunFam" id="3.30.430.20:FF:000002">
    <property type="entry name" value="Cysteine-rich receptor-like protein kinase 10"/>
    <property type="match status" value="1"/>
</dbReference>
<evidence type="ECO:0000256" key="2">
    <source>
        <dbReference type="ARBA" id="ARBA00022737"/>
    </source>
</evidence>
<dbReference type="FunFam" id="3.30.430.20:FF:000003">
    <property type="entry name" value="Cysteine-rich RLK (RECEPTOR-like protein kinase) 10"/>
    <property type="match status" value="1"/>
</dbReference>
<accession>F6HJ10</accession>
<evidence type="ECO:0000256" key="1">
    <source>
        <dbReference type="ARBA" id="ARBA00022729"/>
    </source>
</evidence>
<dbReference type="ExpressionAtlas" id="F6HJ10">
    <property type="expression patterns" value="baseline and differential"/>
</dbReference>
<dbReference type="Pfam" id="PF01657">
    <property type="entry name" value="Stress-antifung"/>
    <property type="match status" value="2"/>
</dbReference>
<dbReference type="InterPro" id="IPR011009">
    <property type="entry name" value="Kinase-like_dom_sf"/>
</dbReference>
<sequence>MVVACSGYMSLEYAMQGQFSNKSDLYSFGVLILEIISAKKNSSFYQSDHAEDLLSHTWRLWKNGTPMDPTIGDSYTRNEVIKCIHISLLCVQEVPYDRPSMAFIVLMLNSYSSIRIRSICNQVYWCCANWIQVFLASLESDRLFPCTKGLILHCKLEEEIVVMKVSFSRNLLFLCALGLAISCLAIQAAPDYIHHVCSNTTTIQPNSTYQTNLNSLLSSLSSNATRANGFYNATAGQSPDVAYGLFLCRGDVAIDDCRDCVANASAEILQQCSGVKKAIIWYDQCMLHYSNRSIFSRVEENPMLQLYNLQNVTDPGPFNQLVVDTMNATATLAANDESGKKFATKEENFTGSQTLYSLVQCTPDLSIADCSKCLEGAIGALSLCCSGKQGARTLTPSCNARYELYPFYQLEAGPLAPALAPAPTSATVLLPPPPAPSSKSSATGKL</sequence>
<dbReference type="eggNOG" id="ENOG502QWDY">
    <property type="taxonomic scope" value="Eukaryota"/>
</dbReference>
<feature type="domain" description="Gnk2-homologous" evidence="4">
    <location>
        <begin position="191"/>
        <end position="294"/>
    </location>
</feature>
<reference evidence="6" key="1">
    <citation type="journal article" date="2007" name="Nature">
        <title>The grapevine genome sequence suggests ancestral hexaploidization in major angiosperm phyla.</title>
        <authorList>
            <consortium name="The French-Italian Public Consortium for Grapevine Genome Characterization."/>
            <person name="Jaillon O."/>
            <person name="Aury J.-M."/>
            <person name="Noel B."/>
            <person name="Policriti A."/>
            <person name="Clepet C."/>
            <person name="Casagrande A."/>
            <person name="Choisne N."/>
            <person name="Aubourg S."/>
            <person name="Vitulo N."/>
            <person name="Jubin C."/>
            <person name="Vezzi A."/>
            <person name="Legeai F."/>
            <person name="Hugueney P."/>
            <person name="Dasilva C."/>
            <person name="Horner D."/>
            <person name="Mica E."/>
            <person name="Jublot D."/>
            <person name="Poulain J."/>
            <person name="Bruyere C."/>
            <person name="Billault A."/>
            <person name="Segurens B."/>
            <person name="Gouyvenoux M."/>
            <person name="Ugarte E."/>
            <person name="Cattonaro F."/>
            <person name="Anthouard V."/>
            <person name="Vico V."/>
            <person name="Del Fabbro C."/>
            <person name="Alaux M."/>
            <person name="Di Gaspero G."/>
            <person name="Dumas V."/>
            <person name="Felice N."/>
            <person name="Paillard S."/>
            <person name="Juman I."/>
            <person name="Moroldo M."/>
            <person name="Scalabrin S."/>
            <person name="Canaguier A."/>
            <person name="Le Clainche I."/>
            <person name="Malacrida G."/>
            <person name="Durand E."/>
            <person name="Pesole G."/>
            <person name="Laucou V."/>
            <person name="Chatelet P."/>
            <person name="Merdinoglu D."/>
            <person name="Delledonne M."/>
            <person name="Pezzotti M."/>
            <person name="Lecharny A."/>
            <person name="Scarpelli C."/>
            <person name="Artiguenave F."/>
            <person name="Pe M.E."/>
            <person name="Valle G."/>
            <person name="Morgante M."/>
            <person name="Caboche M."/>
            <person name="Adam-Blondon A.-F."/>
            <person name="Weissenbach J."/>
            <person name="Quetier F."/>
            <person name="Wincker P."/>
        </authorList>
    </citation>
    <scope>NUCLEOTIDE SEQUENCE [LARGE SCALE GENOMIC DNA]</scope>
    <source>
        <strain evidence="6">cv. Pinot noir / PN40024</strain>
    </source>
</reference>
<dbReference type="HOGENOM" id="CLU_614536_0_0_1"/>
<evidence type="ECO:0000313" key="5">
    <source>
        <dbReference type="EMBL" id="CCB52207.1"/>
    </source>
</evidence>
<dbReference type="AlphaFoldDB" id="F6HJ10"/>
<dbReference type="GO" id="GO:0004672">
    <property type="term" value="F:protein kinase activity"/>
    <property type="evidence" value="ECO:0007669"/>
    <property type="project" value="InterPro"/>
</dbReference>
<dbReference type="Gene3D" id="3.30.430.20">
    <property type="entry name" value="Gnk2 domain, C-X8-C-X2-C motif"/>
    <property type="match status" value="2"/>
</dbReference>
<gene>
    <name evidence="5" type="ordered locus">VIT_02s0087g01010</name>
</gene>
<dbReference type="STRING" id="29760.F6HJ10"/>
<feature type="domain" description="Gnk2-homologous" evidence="4">
    <location>
        <begin position="300"/>
        <end position="407"/>
    </location>
</feature>
<keyword evidence="2" id="KW-0677">Repeat</keyword>
<dbReference type="PaxDb" id="29760-VIT_02s0087g01010.t01"/>
<dbReference type="Pfam" id="PF07714">
    <property type="entry name" value="PK_Tyr_Ser-Thr"/>
    <property type="match status" value="1"/>
</dbReference>
<keyword evidence="1" id="KW-0732">Signal</keyword>
<dbReference type="InterPro" id="IPR001245">
    <property type="entry name" value="Ser-Thr/Tyr_kinase_cat_dom"/>
</dbReference>
<proteinExistence type="predicted"/>
<name>F6HJ10_VITVI</name>
<dbReference type="SUPFAM" id="SSF56112">
    <property type="entry name" value="Protein kinase-like (PK-like)"/>
    <property type="match status" value="1"/>
</dbReference>
<feature type="region of interest" description="Disordered" evidence="3">
    <location>
        <begin position="427"/>
        <end position="446"/>
    </location>
</feature>
<dbReference type="PANTHER" id="PTHR32099">
    <property type="entry name" value="CYSTEINE-RICH REPEAT SECRETORY PROTEIN"/>
    <property type="match status" value="1"/>
</dbReference>
<dbReference type="InterPro" id="IPR038408">
    <property type="entry name" value="GNK2_sf"/>
</dbReference>